<accession>A0A0B7BMC9</accession>
<evidence type="ECO:0000313" key="1">
    <source>
        <dbReference type="EMBL" id="CEK94051.1"/>
    </source>
</evidence>
<dbReference type="AlphaFoldDB" id="A0A0B7BMC9"/>
<dbReference type="EMBL" id="HACG01047186">
    <property type="protein sequence ID" value="CEK94051.1"/>
    <property type="molecule type" value="Transcribed_RNA"/>
</dbReference>
<dbReference type="EMBL" id="HACG01047187">
    <property type="protein sequence ID" value="CEK94052.1"/>
    <property type="molecule type" value="Transcribed_RNA"/>
</dbReference>
<protein>
    <submittedName>
        <fullName evidence="2">Uncharacterized protein</fullName>
    </submittedName>
</protein>
<sequence length="102" mass="12065">MYFSPLLDFHALHDDLLVMNIIRAHHHLWLVFALDNSRKYFIPIKDFQYCSEVPCPQPSLMMLFFFYFLEFGLVVRLWSSMNAEESVLVLAAVGDQWKGTYE</sequence>
<name>A0A0B7BMC9_9EUPU</name>
<evidence type="ECO:0000313" key="2">
    <source>
        <dbReference type="EMBL" id="CEK94052.1"/>
    </source>
</evidence>
<gene>
    <name evidence="2" type="primary">ORF198677</name>
    <name evidence="1" type="synonym">ORF198670</name>
</gene>
<proteinExistence type="predicted"/>
<organism evidence="2">
    <name type="scientific">Arion vulgaris</name>
    <dbReference type="NCBI Taxonomy" id="1028688"/>
    <lineage>
        <taxon>Eukaryota</taxon>
        <taxon>Metazoa</taxon>
        <taxon>Spiralia</taxon>
        <taxon>Lophotrochozoa</taxon>
        <taxon>Mollusca</taxon>
        <taxon>Gastropoda</taxon>
        <taxon>Heterobranchia</taxon>
        <taxon>Euthyneura</taxon>
        <taxon>Panpulmonata</taxon>
        <taxon>Eupulmonata</taxon>
        <taxon>Stylommatophora</taxon>
        <taxon>Helicina</taxon>
        <taxon>Arionoidea</taxon>
        <taxon>Arionidae</taxon>
        <taxon>Arion</taxon>
    </lineage>
</organism>
<reference evidence="2" key="1">
    <citation type="submission" date="2014-12" db="EMBL/GenBank/DDBJ databases">
        <title>Insight into the proteome of Arion vulgaris.</title>
        <authorList>
            <person name="Aradska J."/>
            <person name="Bulat T."/>
            <person name="Smidak R."/>
            <person name="Sarate P."/>
            <person name="Gangsoo J."/>
            <person name="Sialana F."/>
            <person name="Bilban M."/>
            <person name="Lubec G."/>
        </authorList>
    </citation>
    <scope>NUCLEOTIDE SEQUENCE</scope>
    <source>
        <tissue evidence="2">Skin</tissue>
    </source>
</reference>